<feature type="signal peptide" evidence="1">
    <location>
        <begin position="1"/>
        <end position="20"/>
    </location>
</feature>
<dbReference type="InterPro" id="IPR011990">
    <property type="entry name" value="TPR-like_helical_dom_sf"/>
</dbReference>
<accession>A0A0N8PMS6</accession>
<evidence type="ECO:0008006" key="4">
    <source>
        <dbReference type="Google" id="ProtNLM"/>
    </source>
</evidence>
<dbReference type="OrthoDB" id="5614121at2"/>
<dbReference type="SUPFAM" id="SSF48452">
    <property type="entry name" value="TPR-like"/>
    <property type="match status" value="1"/>
</dbReference>
<evidence type="ECO:0000256" key="1">
    <source>
        <dbReference type="SAM" id="SignalP"/>
    </source>
</evidence>
<feature type="chain" id="PRO_5010429643" description="Tetratricopeptide repeat-containing protein" evidence="1">
    <location>
        <begin position="21"/>
        <end position="441"/>
    </location>
</feature>
<name>A0A0N8PMS6_9GAMM</name>
<dbReference type="Pfam" id="PF14559">
    <property type="entry name" value="TPR_19"/>
    <property type="match status" value="1"/>
</dbReference>
<evidence type="ECO:0000313" key="3">
    <source>
        <dbReference type="Proteomes" id="UP000183104"/>
    </source>
</evidence>
<dbReference type="EMBL" id="FMUN01000002">
    <property type="protein sequence ID" value="SCX98991.1"/>
    <property type="molecule type" value="Genomic_DNA"/>
</dbReference>
<dbReference type="AlphaFoldDB" id="A0A0N8PMS6"/>
<keyword evidence="1" id="KW-0732">Signal</keyword>
<dbReference type="Gene3D" id="1.25.40.10">
    <property type="entry name" value="Tetratricopeptide repeat domain"/>
    <property type="match status" value="1"/>
</dbReference>
<gene>
    <name evidence="2" type="ORF">SAMN05661077_0957</name>
</gene>
<proteinExistence type="predicted"/>
<keyword evidence="3" id="KW-1185">Reference proteome</keyword>
<reference evidence="3" key="1">
    <citation type="submission" date="2016-10" db="EMBL/GenBank/DDBJ databases">
        <authorList>
            <person name="Varghese N."/>
        </authorList>
    </citation>
    <scope>NUCLEOTIDE SEQUENCE [LARGE SCALE GENOMIC DNA]</scope>
    <source>
        <strain evidence="3">HL 19</strain>
    </source>
</reference>
<evidence type="ECO:0000313" key="2">
    <source>
        <dbReference type="EMBL" id="SCX98991.1"/>
    </source>
</evidence>
<protein>
    <recommendedName>
        <fullName evidence="4">Tetratricopeptide repeat-containing protein</fullName>
    </recommendedName>
</protein>
<organism evidence="2 3">
    <name type="scientific">Thiohalorhabdus denitrificans</name>
    <dbReference type="NCBI Taxonomy" id="381306"/>
    <lineage>
        <taxon>Bacteria</taxon>
        <taxon>Pseudomonadati</taxon>
        <taxon>Pseudomonadota</taxon>
        <taxon>Gammaproteobacteria</taxon>
        <taxon>Thiohalorhabdales</taxon>
        <taxon>Thiohalorhabdaceae</taxon>
        <taxon>Thiohalorhabdus</taxon>
    </lineage>
</organism>
<dbReference type="Proteomes" id="UP000183104">
    <property type="component" value="Unassembled WGS sequence"/>
</dbReference>
<sequence>MPKRINLTLLVLLFTTPAWGAPNIIEKLSVWVESGQPERAYELGLEYRHQYEGTPRFDFYYGVAAVDTGHYTEGTMALERVLLRQPDLDRARLELARAYYLMGEDRRAEEEFETLDDKDTPPEVAEAVDGYLAAIRSRDHKRHTDFTGHIELAGGHDSNVNSATADDSVTIMDGLLALQLDDESKAIDDNFGQVRAGLGLTVPTTPYRGFFLQVDGSRTMHAEATPYDTALGAAQLGAQWWVGPVDIRLGASGRRFYLDSEPYQDAYGVFFDGKVRVGETWQVSWTARGDRLAYPEQEVRNSILWNAGLGLSKVWNLPWQVRTALNGFYGSEIPDEDTEAASAIAERDMVGGRFGLSVAPSGPFLFTATGTVRRSEYAGEQALFGEAREETLYQAEAGLDWTPAAGLRVGPRASYAVNDANLDLYAYERTRYWLRVRYDLD</sequence>
<dbReference type="STRING" id="381306.AN478_10395"/>
<dbReference type="RefSeq" id="WP_054966539.1">
    <property type="nucleotide sequence ID" value="NZ_FMUN01000002.1"/>
</dbReference>